<feature type="transmembrane region" description="Helical" evidence="6">
    <location>
        <begin position="245"/>
        <end position="268"/>
    </location>
</feature>
<feature type="transmembrane region" description="Helical" evidence="6">
    <location>
        <begin position="6"/>
        <end position="29"/>
    </location>
</feature>
<accession>A0ABV9BMT9</accession>
<evidence type="ECO:0000313" key="9">
    <source>
        <dbReference type="Proteomes" id="UP001595990"/>
    </source>
</evidence>
<dbReference type="PANTHER" id="PTHR35007:SF3">
    <property type="entry name" value="POSSIBLE CONSERVED ALANINE RICH MEMBRANE PROTEIN"/>
    <property type="match status" value="1"/>
</dbReference>
<proteinExistence type="predicted"/>
<comment type="subcellular location">
    <subcellularLocation>
        <location evidence="1">Cell membrane</location>
        <topology evidence="1">Multi-pass membrane protein</topology>
    </subcellularLocation>
</comment>
<gene>
    <name evidence="8" type="ORF">ACFPEN_21030</name>
</gene>
<feature type="transmembrane region" description="Helical" evidence="6">
    <location>
        <begin position="80"/>
        <end position="109"/>
    </location>
</feature>
<sequence>MNGGVVHSLWAVALAVIATVCVAALGSGARGRRSARGRLVSLLGSQGRAEGEMAGGGTSGSEGRVRKRTRRAVRGLDGRAAVAVGFAGLVLVWLAAGVTGCVAGAAAAWGAWRWRRKAEGAEREVRAEEVGRQLPLAADLLAACLAAGAGPREAAEAVGGSLGGPVGARLAQAAAEVRLGGDPGTAWGRLGSLPGAAPLAGCLARAQATGVPAVEPMARLAARLRAAQGRTAAMRARRAGVQATAPLGLCFLPAFLTVGVVPVVVGLAEGLMRGS</sequence>
<evidence type="ECO:0000256" key="1">
    <source>
        <dbReference type="ARBA" id="ARBA00004651"/>
    </source>
</evidence>
<dbReference type="InterPro" id="IPR018076">
    <property type="entry name" value="T2SS_GspF_dom"/>
</dbReference>
<organism evidence="8 9">
    <name type="scientific">Streptomyces ehimensis</name>
    <dbReference type="NCBI Taxonomy" id="68195"/>
    <lineage>
        <taxon>Bacteria</taxon>
        <taxon>Bacillati</taxon>
        <taxon>Actinomycetota</taxon>
        <taxon>Actinomycetes</taxon>
        <taxon>Kitasatosporales</taxon>
        <taxon>Streptomycetaceae</taxon>
        <taxon>Streptomyces</taxon>
    </lineage>
</organism>
<evidence type="ECO:0000256" key="4">
    <source>
        <dbReference type="ARBA" id="ARBA00022989"/>
    </source>
</evidence>
<dbReference type="RefSeq" id="WP_358215798.1">
    <property type="nucleotide sequence ID" value="NZ_JBHSFS010000009.1"/>
</dbReference>
<dbReference type="PANTHER" id="PTHR35007">
    <property type="entry name" value="INTEGRAL MEMBRANE PROTEIN-RELATED"/>
    <property type="match status" value="1"/>
</dbReference>
<keyword evidence="9" id="KW-1185">Reference proteome</keyword>
<keyword evidence="4 6" id="KW-1133">Transmembrane helix</keyword>
<evidence type="ECO:0000259" key="7">
    <source>
        <dbReference type="Pfam" id="PF00482"/>
    </source>
</evidence>
<protein>
    <submittedName>
        <fullName evidence="8">Type II secretion system F family protein</fullName>
    </submittedName>
</protein>
<name>A0ABV9BMT9_9ACTN</name>
<dbReference type="Pfam" id="PF00482">
    <property type="entry name" value="T2SSF"/>
    <property type="match status" value="1"/>
</dbReference>
<evidence type="ECO:0000256" key="5">
    <source>
        <dbReference type="ARBA" id="ARBA00023136"/>
    </source>
</evidence>
<reference evidence="9" key="1">
    <citation type="journal article" date="2019" name="Int. J. Syst. Evol. Microbiol.">
        <title>The Global Catalogue of Microorganisms (GCM) 10K type strain sequencing project: providing services to taxonomists for standard genome sequencing and annotation.</title>
        <authorList>
            <consortium name="The Broad Institute Genomics Platform"/>
            <consortium name="The Broad Institute Genome Sequencing Center for Infectious Disease"/>
            <person name="Wu L."/>
            <person name="Ma J."/>
        </authorList>
    </citation>
    <scope>NUCLEOTIDE SEQUENCE [LARGE SCALE GENOMIC DNA]</scope>
    <source>
        <strain evidence="9">CECT 8064</strain>
    </source>
</reference>
<keyword evidence="2" id="KW-1003">Cell membrane</keyword>
<evidence type="ECO:0000256" key="2">
    <source>
        <dbReference type="ARBA" id="ARBA00022475"/>
    </source>
</evidence>
<feature type="domain" description="Type II secretion system protein GspF" evidence="7">
    <location>
        <begin position="138"/>
        <end position="260"/>
    </location>
</feature>
<evidence type="ECO:0000256" key="6">
    <source>
        <dbReference type="SAM" id="Phobius"/>
    </source>
</evidence>
<keyword evidence="5 6" id="KW-0472">Membrane</keyword>
<comment type="caution">
    <text evidence="8">The sequence shown here is derived from an EMBL/GenBank/DDBJ whole genome shotgun (WGS) entry which is preliminary data.</text>
</comment>
<keyword evidence="3 6" id="KW-0812">Transmembrane</keyword>
<evidence type="ECO:0000313" key="8">
    <source>
        <dbReference type="EMBL" id="MFC4515421.1"/>
    </source>
</evidence>
<dbReference type="Proteomes" id="UP001595990">
    <property type="component" value="Unassembled WGS sequence"/>
</dbReference>
<evidence type="ECO:0000256" key="3">
    <source>
        <dbReference type="ARBA" id="ARBA00022692"/>
    </source>
</evidence>
<dbReference type="EMBL" id="JBHSFS010000009">
    <property type="protein sequence ID" value="MFC4515421.1"/>
    <property type="molecule type" value="Genomic_DNA"/>
</dbReference>